<organism evidence="1">
    <name type="scientific">viral metagenome</name>
    <dbReference type="NCBI Taxonomy" id="1070528"/>
    <lineage>
        <taxon>unclassified sequences</taxon>
        <taxon>metagenomes</taxon>
        <taxon>organismal metagenomes</taxon>
    </lineage>
</organism>
<dbReference type="EMBL" id="MN739545">
    <property type="protein sequence ID" value="QHT12408.1"/>
    <property type="molecule type" value="Genomic_DNA"/>
</dbReference>
<evidence type="ECO:0000313" key="1">
    <source>
        <dbReference type="EMBL" id="QHT12408.1"/>
    </source>
</evidence>
<sequence>METSKEQIESTEQITSFELNDILDTIVSYDVTKPWEVIIYQFILYCFRNFILKRIISSFDISTNLTETLGFDWDDLYSLCFNYCDPNMKQYLVDFFEPSHFEQIEDPELLEIFFKNFTISLDVIIEKEKEEEQEKFITFLDETLFNYFKNLLKESELYIFPENVDDSMKEELYRVFRAKEIEFIYKDLEYESIENITEFTTSKKSIGHALRLKKSRFNKTLKLPKTTQSKTLKNR</sequence>
<proteinExistence type="predicted"/>
<dbReference type="AlphaFoldDB" id="A0A6C0D6K8"/>
<protein>
    <submittedName>
        <fullName evidence="1">Uncharacterized protein</fullName>
    </submittedName>
</protein>
<accession>A0A6C0D6K8</accession>
<name>A0A6C0D6K8_9ZZZZ</name>
<reference evidence="1" key="1">
    <citation type="journal article" date="2020" name="Nature">
        <title>Giant virus diversity and host interactions through global metagenomics.</title>
        <authorList>
            <person name="Schulz F."/>
            <person name="Roux S."/>
            <person name="Paez-Espino D."/>
            <person name="Jungbluth S."/>
            <person name="Walsh D.A."/>
            <person name="Denef V.J."/>
            <person name="McMahon K.D."/>
            <person name="Konstantinidis K.T."/>
            <person name="Eloe-Fadrosh E.A."/>
            <person name="Kyrpides N.C."/>
            <person name="Woyke T."/>
        </authorList>
    </citation>
    <scope>NUCLEOTIDE SEQUENCE</scope>
    <source>
        <strain evidence="1">GVMAG-M-3300023174-129</strain>
    </source>
</reference>